<name>A0A6I3M4W0_9MICO</name>
<comment type="caution">
    <text evidence="2">The sequence shown here is derived from an EMBL/GenBank/DDBJ whole genome shotgun (WGS) entry which is preliminary data.</text>
</comment>
<gene>
    <name evidence="2" type="ORF">GJ743_01885</name>
</gene>
<protein>
    <submittedName>
        <fullName evidence="2">Uncharacterized protein</fullName>
    </submittedName>
</protein>
<dbReference type="Proteomes" id="UP000433071">
    <property type="component" value="Unassembled WGS sequence"/>
</dbReference>
<keyword evidence="3" id="KW-1185">Reference proteome</keyword>
<dbReference type="OrthoDB" id="4207784at2"/>
<proteinExistence type="predicted"/>
<keyword evidence="1" id="KW-0812">Transmembrane</keyword>
<evidence type="ECO:0000313" key="2">
    <source>
        <dbReference type="EMBL" id="MTH67122.1"/>
    </source>
</evidence>
<keyword evidence="1" id="KW-0472">Membrane</keyword>
<evidence type="ECO:0000256" key="1">
    <source>
        <dbReference type="SAM" id="Phobius"/>
    </source>
</evidence>
<keyword evidence="1" id="KW-1133">Transmembrane helix</keyword>
<dbReference type="AlphaFoldDB" id="A0A6I3M4W0"/>
<feature type="transmembrane region" description="Helical" evidence="1">
    <location>
        <begin position="158"/>
        <end position="184"/>
    </location>
</feature>
<evidence type="ECO:0000313" key="3">
    <source>
        <dbReference type="Proteomes" id="UP000433071"/>
    </source>
</evidence>
<accession>A0A6I3M4W0</accession>
<dbReference type="EMBL" id="WMLB01000006">
    <property type="protein sequence ID" value="MTH67122.1"/>
    <property type="molecule type" value="Genomic_DNA"/>
</dbReference>
<sequence>MTTTRTLAESLIAELEPRLADTAYAITPTERGFDVALDLADAKWWVPLSRNGLRQTFIHQVAVDESARTYSVNDVSRTIDWKVGADGQTRTPSLRMGMSGQSGYVAARRRKVVIGLSDRGRVEPVVDIAFDSAVAREHVDAAASELGLSKNLSRDQRIGLGFGIGGLAIAALAILMVVVSQFVAG</sequence>
<reference evidence="2 3" key="1">
    <citation type="submission" date="2019-11" db="EMBL/GenBank/DDBJ databases">
        <title>Agromyces kandeliae sp. nov., isolated from mangrove soil.</title>
        <authorList>
            <person name="Wang R."/>
        </authorList>
    </citation>
    <scope>NUCLEOTIDE SEQUENCE [LARGE SCALE GENOMIC DNA]</scope>
    <source>
        <strain evidence="2 3">JCM 11433</strain>
    </source>
</reference>
<dbReference type="RefSeq" id="WP_155050234.1">
    <property type="nucleotide sequence ID" value="NZ_BAAAIB010000003.1"/>
</dbReference>
<organism evidence="2 3">
    <name type="scientific">Agromyces bracchium</name>
    <dbReference type="NCBI Taxonomy" id="88376"/>
    <lineage>
        <taxon>Bacteria</taxon>
        <taxon>Bacillati</taxon>
        <taxon>Actinomycetota</taxon>
        <taxon>Actinomycetes</taxon>
        <taxon>Micrococcales</taxon>
        <taxon>Microbacteriaceae</taxon>
        <taxon>Agromyces</taxon>
    </lineage>
</organism>